<proteinExistence type="predicted"/>
<evidence type="ECO:0000256" key="2">
    <source>
        <dbReference type="SAM" id="Phobius"/>
    </source>
</evidence>
<dbReference type="RefSeq" id="WP_284915375.1">
    <property type="nucleotide sequence ID" value="NZ_CP126980.1"/>
</dbReference>
<accession>A0ABY8W9Y6</accession>
<feature type="region of interest" description="Disordered" evidence="1">
    <location>
        <begin position="47"/>
        <end position="77"/>
    </location>
</feature>
<dbReference type="InterPro" id="IPR014229">
    <property type="entry name" value="Spore_YtfJ"/>
</dbReference>
<organism evidence="3 4">
    <name type="scientific">Actinoplanes oblitus</name>
    <dbReference type="NCBI Taxonomy" id="3040509"/>
    <lineage>
        <taxon>Bacteria</taxon>
        <taxon>Bacillati</taxon>
        <taxon>Actinomycetota</taxon>
        <taxon>Actinomycetes</taxon>
        <taxon>Micromonosporales</taxon>
        <taxon>Micromonosporaceae</taxon>
        <taxon>Actinoplanes</taxon>
    </lineage>
</organism>
<dbReference type="EMBL" id="CP126980">
    <property type="protein sequence ID" value="WIM94172.1"/>
    <property type="molecule type" value="Genomic_DNA"/>
</dbReference>
<protein>
    <submittedName>
        <fullName evidence="3">Spore germination protein GerW family protein</fullName>
    </submittedName>
</protein>
<keyword evidence="2" id="KW-0472">Membrane</keyword>
<dbReference type="Proteomes" id="UP001240150">
    <property type="component" value="Chromosome"/>
</dbReference>
<keyword evidence="2" id="KW-0812">Transmembrane</keyword>
<keyword evidence="4" id="KW-1185">Reference proteome</keyword>
<evidence type="ECO:0000313" key="3">
    <source>
        <dbReference type="EMBL" id="WIM94172.1"/>
    </source>
</evidence>
<evidence type="ECO:0000313" key="4">
    <source>
        <dbReference type="Proteomes" id="UP001240150"/>
    </source>
</evidence>
<gene>
    <name evidence="3" type="ORF">ACTOB_006174</name>
</gene>
<evidence type="ECO:0000256" key="1">
    <source>
        <dbReference type="SAM" id="MobiDB-lite"/>
    </source>
</evidence>
<keyword evidence="2" id="KW-1133">Transmembrane helix</keyword>
<reference evidence="3 4" key="1">
    <citation type="submission" date="2023-06" db="EMBL/GenBank/DDBJ databases">
        <authorList>
            <person name="Yushchuk O."/>
            <person name="Binda E."/>
            <person name="Ruckert-Reed C."/>
            <person name="Fedorenko V."/>
            <person name="Kalinowski J."/>
            <person name="Marinelli F."/>
        </authorList>
    </citation>
    <scope>NUCLEOTIDE SEQUENCE [LARGE SCALE GENOMIC DNA]</scope>
    <source>
        <strain evidence="3 4">NRRL 3884</strain>
    </source>
</reference>
<name>A0ABY8W9Y6_9ACTN</name>
<dbReference type="Pfam" id="PF09579">
    <property type="entry name" value="Spore_YtfJ"/>
    <property type="match status" value="1"/>
</dbReference>
<feature type="transmembrane region" description="Helical" evidence="2">
    <location>
        <begin position="105"/>
        <end position="124"/>
    </location>
</feature>
<sequence>MTSTIDSATLLDKARAATDNAVVSRVFGEPVERDGIILLPVAKVAAGGGGGGGSGVAKPGDEAVSAPQQGEGSGAGYGLSAKPAGVFIIKNGDVSWKPAVDVNKVILGGQAVAVVALLVARSVLRRHLRRRR</sequence>